<dbReference type="AlphaFoldDB" id="A0A379F2P6"/>
<sequence>MRKLIAMSFMTLICHCIMAQTPSYVQLNNSSLNKAKIVRNNKAVVKKTLPIKSEDIIKDKPDGEDIDKLQRASICAVPENGGANFSQQSCGLANYVMGSDKNIYIFNALGKCYTFSYTKLEPNGENKYVLHTPQAIDTGYDDNSEKIKLYATRLVLAKDGEDWVYVPEYDNNKNFKGDVNFTFNNGVLTQENEGTNIETDLPNVIIGLTDNDGKWYGFASSNIVIKPFEEEQTELPEDAEPQNFTMTYTDVQGNTKEENIKMAITENEAYIQCPYTFGKDEEDALWIKGDIKGNTAVFKTQYIGIAEDEHAYAFLLPAKCSFRTDDEGKKHMQATKADEIVFNYDKNTKQLTSKPNSLMLINEGGEDIVAWAAYGEPTIKAYDMTLRKPAAPTIQEVSPYDESDGMSVKFTIETKDVNGKYIMPDYLYYNVYFDTDTKPMTFTEDIYSGLDEDMTDIPYLFEDKEFFYVQGNTHLFYAKVENYNRVGVQVLHKIDNNVSRSEIVWAKNPTTKIFGVENNPQIENITYTDLLGRKINKSTKGVSLKTITYSNGKKVTKKVVK</sequence>
<gene>
    <name evidence="2" type="ORF">NCTC13043_01527</name>
</gene>
<feature type="signal peptide" evidence="1">
    <location>
        <begin position="1"/>
        <end position="19"/>
    </location>
</feature>
<reference evidence="2 3" key="1">
    <citation type="submission" date="2018-06" db="EMBL/GenBank/DDBJ databases">
        <authorList>
            <consortium name="Pathogen Informatics"/>
            <person name="Doyle S."/>
        </authorList>
    </citation>
    <scope>NUCLEOTIDE SEQUENCE [LARGE SCALE GENOMIC DNA]</scope>
    <source>
        <strain evidence="2 3">NCTC13043</strain>
    </source>
</reference>
<organism evidence="2 3">
    <name type="scientific">Prevotella pallens</name>
    <dbReference type="NCBI Taxonomy" id="60133"/>
    <lineage>
        <taxon>Bacteria</taxon>
        <taxon>Pseudomonadati</taxon>
        <taxon>Bacteroidota</taxon>
        <taxon>Bacteroidia</taxon>
        <taxon>Bacteroidales</taxon>
        <taxon>Prevotellaceae</taxon>
        <taxon>Prevotella</taxon>
    </lineage>
</organism>
<dbReference type="GeneID" id="78571207"/>
<feature type="chain" id="PRO_5016971327" evidence="1">
    <location>
        <begin position="20"/>
        <end position="561"/>
    </location>
</feature>
<accession>A0A379F2P6</accession>
<dbReference type="OrthoDB" id="1064804at2"/>
<evidence type="ECO:0000256" key="1">
    <source>
        <dbReference type="SAM" id="SignalP"/>
    </source>
</evidence>
<protein>
    <submittedName>
        <fullName evidence="2">Uncharacterized protein</fullName>
    </submittedName>
</protein>
<evidence type="ECO:0000313" key="2">
    <source>
        <dbReference type="EMBL" id="SUC12908.1"/>
    </source>
</evidence>
<evidence type="ECO:0000313" key="3">
    <source>
        <dbReference type="Proteomes" id="UP000254235"/>
    </source>
</evidence>
<dbReference type="EMBL" id="UGTP01000001">
    <property type="protein sequence ID" value="SUC12908.1"/>
    <property type="molecule type" value="Genomic_DNA"/>
</dbReference>
<proteinExistence type="predicted"/>
<dbReference type="RefSeq" id="WP_147278670.1">
    <property type="nucleotide sequence ID" value="NZ_JABZUE010000012.1"/>
</dbReference>
<keyword evidence="1" id="KW-0732">Signal</keyword>
<dbReference type="Proteomes" id="UP000254235">
    <property type="component" value="Unassembled WGS sequence"/>
</dbReference>
<name>A0A379F2P6_9BACT</name>